<dbReference type="EMBL" id="ML769387">
    <property type="protein sequence ID" value="KAE9409670.1"/>
    <property type="molecule type" value="Genomic_DNA"/>
</dbReference>
<dbReference type="OrthoDB" id="3266451at2759"/>
<name>A0A6A4II59_9AGAR</name>
<sequence length="550" mass="62733">MSFCSNFTTQIPGDSSLILEKLRWESGPASIPSPEDVLPILQRTQRELEDCQNQIRILELRRESLQNYIDQLQALLSPFRKVPDEILQRILDDCCDVNHFTVRDPAGRSRVKRHMPALALTSVCSRWRRNGLEMPGIWSRILLAYEAKGQNDQDTSFLFTLDIFLNRSLQHPLTVTIDLAKGFCPQTKKGSQHPGLTLLINHTHRWRSFTYRSDSFRASLPLLLSNQDPALKPPHFPLLEDLNMEGLDEEDLEIIARNAPNLNNLCIPIIPNGPSHPAATPLFLQLLHLEFHHPYSYEIQTLIDYRHRLVSLKTDESVQGRLSATEASATVCDTIDTLTLCHDPISRKHSILLYLTLPSLKAIHLERDVYLEQKNYKPPIRQSEWGNFDIFVAFLSRSSPPLTTLYIESLALIDLKLLDLLARIPTLLDLRIDDNHVIPEYSPITGRFIDSLQVCDANTILPKLHSLKLNVGVSTFNDASVVNMIRSRWTPSNIHGLGQTEDQVDCLREFTIIFRNREEIPHVYQALEDMEKNGLRAVVRWKSGGSESEG</sequence>
<organism evidence="2 3">
    <name type="scientific">Gymnopus androsaceus JB14</name>
    <dbReference type="NCBI Taxonomy" id="1447944"/>
    <lineage>
        <taxon>Eukaryota</taxon>
        <taxon>Fungi</taxon>
        <taxon>Dikarya</taxon>
        <taxon>Basidiomycota</taxon>
        <taxon>Agaricomycotina</taxon>
        <taxon>Agaricomycetes</taxon>
        <taxon>Agaricomycetidae</taxon>
        <taxon>Agaricales</taxon>
        <taxon>Marasmiineae</taxon>
        <taxon>Omphalotaceae</taxon>
        <taxon>Gymnopus</taxon>
    </lineage>
</organism>
<proteinExistence type="predicted"/>
<dbReference type="AlphaFoldDB" id="A0A6A4II59"/>
<evidence type="ECO:0000313" key="2">
    <source>
        <dbReference type="EMBL" id="KAE9409670.1"/>
    </source>
</evidence>
<evidence type="ECO:0000313" key="3">
    <source>
        <dbReference type="Proteomes" id="UP000799118"/>
    </source>
</evidence>
<protein>
    <recommendedName>
        <fullName evidence="4">F-box domain-containing protein</fullName>
    </recommendedName>
</protein>
<dbReference type="Proteomes" id="UP000799118">
    <property type="component" value="Unassembled WGS sequence"/>
</dbReference>
<reference evidence="2" key="1">
    <citation type="journal article" date="2019" name="Environ. Microbiol.">
        <title>Fungal ecological strategies reflected in gene transcription - a case study of two litter decomposers.</title>
        <authorList>
            <person name="Barbi F."/>
            <person name="Kohler A."/>
            <person name="Barry K."/>
            <person name="Baskaran P."/>
            <person name="Daum C."/>
            <person name="Fauchery L."/>
            <person name="Ihrmark K."/>
            <person name="Kuo A."/>
            <person name="LaButti K."/>
            <person name="Lipzen A."/>
            <person name="Morin E."/>
            <person name="Grigoriev I.V."/>
            <person name="Henrissat B."/>
            <person name="Lindahl B."/>
            <person name="Martin F."/>
        </authorList>
    </citation>
    <scope>NUCLEOTIDE SEQUENCE</scope>
    <source>
        <strain evidence="2">JB14</strain>
    </source>
</reference>
<keyword evidence="3" id="KW-1185">Reference proteome</keyword>
<dbReference type="Gene3D" id="3.80.10.10">
    <property type="entry name" value="Ribonuclease Inhibitor"/>
    <property type="match status" value="1"/>
</dbReference>
<dbReference type="InterPro" id="IPR032675">
    <property type="entry name" value="LRR_dom_sf"/>
</dbReference>
<keyword evidence="1" id="KW-0175">Coiled coil</keyword>
<accession>A0A6A4II59</accession>
<evidence type="ECO:0000256" key="1">
    <source>
        <dbReference type="SAM" id="Coils"/>
    </source>
</evidence>
<evidence type="ECO:0008006" key="4">
    <source>
        <dbReference type="Google" id="ProtNLM"/>
    </source>
</evidence>
<gene>
    <name evidence="2" type="ORF">BT96DRAFT_984720</name>
</gene>
<feature type="coiled-coil region" evidence="1">
    <location>
        <begin position="41"/>
        <end position="75"/>
    </location>
</feature>